<dbReference type="Proteomes" id="UP001207116">
    <property type="component" value="Unassembled WGS sequence"/>
</dbReference>
<keyword evidence="1" id="KW-0732">Signal</keyword>
<sequence length="294" mass="34638">MRQVQMLAKNLNRTSFLLLIGLAMAACGRFIQDDIENRVVARVGDVFLYAEDINKLLPEDITPQDSAALVTNYINNWAIKQLLLDKAEINLPEEQLQEFEQLVTDYRMDLYTRAYREALVLQAQDTTVTDSQLQSIYEKEKENFKLKEKLVQLRFVELPRQFLNKDEVMERLKRFDEDDLYYLDSIGVQFRKLNFNDSLWVPIGRVMEEIPPLNYDNEAQYLKKSQFFELEDTMGVYLGLVNDVRAPNEIAPLPFVEPTIKQILLNRRKLEYLRKLETELIDEATKDKTFEVYE</sequence>
<protein>
    <submittedName>
        <fullName evidence="2">Peptidyl-prolyl cis-trans isomerase</fullName>
    </submittedName>
</protein>
<accession>A0AAE3MLS8</accession>
<dbReference type="EMBL" id="JAPFQP010000003">
    <property type="protein sequence ID" value="MCX2720140.1"/>
    <property type="molecule type" value="Genomic_DNA"/>
</dbReference>
<dbReference type="PROSITE" id="PS51257">
    <property type="entry name" value="PROKAR_LIPOPROTEIN"/>
    <property type="match status" value="1"/>
</dbReference>
<evidence type="ECO:0000256" key="1">
    <source>
        <dbReference type="SAM" id="SignalP"/>
    </source>
</evidence>
<feature type="chain" id="PRO_5041923200" evidence="1">
    <location>
        <begin position="26"/>
        <end position="294"/>
    </location>
</feature>
<evidence type="ECO:0000313" key="3">
    <source>
        <dbReference type="Proteomes" id="UP001207116"/>
    </source>
</evidence>
<evidence type="ECO:0000313" key="2">
    <source>
        <dbReference type="EMBL" id="MCX2720140.1"/>
    </source>
</evidence>
<comment type="caution">
    <text evidence="2">The sequence shown here is derived from an EMBL/GenBank/DDBJ whole genome shotgun (WGS) entry which is preliminary data.</text>
</comment>
<reference evidence="2" key="1">
    <citation type="submission" date="2022-11" db="EMBL/GenBank/DDBJ databases">
        <title>The characterization of three novel Bacteroidetes species and genomic analysis of their roles in tidal elemental geochemical cycles.</title>
        <authorList>
            <person name="Ma K.-J."/>
        </authorList>
    </citation>
    <scope>NUCLEOTIDE SEQUENCE</scope>
    <source>
        <strain evidence="2">M415</strain>
    </source>
</reference>
<proteinExistence type="predicted"/>
<name>A0AAE3MLS8_9FLAO</name>
<gene>
    <name evidence="2" type="ORF">OO016_11060</name>
</gene>
<keyword evidence="3" id="KW-1185">Reference proteome</keyword>
<dbReference type="RefSeq" id="WP_266013713.1">
    <property type="nucleotide sequence ID" value="NZ_JAPFQP010000003.1"/>
</dbReference>
<organism evidence="2 3">
    <name type="scientific">Lentiprolixibacter aurantiacus</name>
    <dbReference type="NCBI Taxonomy" id="2993939"/>
    <lineage>
        <taxon>Bacteria</taxon>
        <taxon>Pseudomonadati</taxon>
        <taxon>Bacteroidota</taxon>
        <taxon>Flavobacteriia</taxon>
        <taxon>Flavobacteriales</taxon>
        <taxon>Flavobacteriaceae</taxon>
        <taxon>Lentiprolixibacter</taxon>
    </lineage>
</organism>
<dbReference type="AlphaFoldDB" id="A0AAE3MLS8"/>
<feature type="signal peptide" evidence="1">
    <location>
        <begin position="1"/>
        <end position="25"/>
    </location>
</feature>
<keyword evidence="2" id="KW-0413">Isomerase</keyword>
<dbReference type="GO" id="GO:0016853">
    <property type="term" value="F:isomerase activity"/>
    <property type="evidence" value="ECO:0007669"/>
    <property type="project" value="UniProtKB-KW"/>
</dbReference>